<dbReference type="eggNOG" id="COG2267">
    <property type="taxonomic scope" value="Bacteria"/>
</dbReference>
<dbReference type="InterPro" id="IPR029058">
    <property type="entry name" value="AB_hydrolase_fold"/>
</dbReference>
<keyword evidence="1" id="KW-0812">Transmembrane</keyword>
<protein>
    <recommendedName>
        <fullName evidence="4">DUF2974 domain-containing protein</fullName>
    </recommendedName>
</protein>
<dbReference type="Pfam" id="PF11187">
    <property type="entry name" value="Mbeg1-like"/>
    <property type="match status" value="1"/>
</dbReference>
<dbReference type="Gene3D" id="3.40.50.1820">
    <property type="entry name" value="alpha/beta hydrolase"/>
    <property type="match status" value="1"/>
</dbReference>
<gene>
    <name evidence="2" type="ordered locus">bpr_I1143</name>
</gene>
<dbReference type="SUPFAM" id="SSF53474">
    <property type="entry name" value="alpha/beta-Hydrolases"/>
    <property type="match status" value="1"/>
</dbReference>
<reference evidence="2 3" key="1">
    <citation type="journal article" date="2010" name="PLoS ONE">
        <title>The glycobiome of the rumen bacterium Butyrivibrio proteoclasticus B316(T) highlights adaptation to a polysaccharide-rich environment.</title>
        <authorList>
            <person name="Kelly W.J."/>
            <person name="Leahy S.C."/>
            <person name="Altermann E."/>
            <person name="Yeoman C.J."/>
            <person name="Dunne J.C."/>
            <person name="Kong Z."/>
            <person name="Pacheco D.M."/>
            <person name="Li D."/>
            <person name="Noel S.J."/>
            <person name="Moon C.D."/>
            <person name="Cookson A.L."/>
            <person name="Attwood G.T."/>
        </authorList>
    </citation>
    <scope>NUCLEOTIDE SEQUENCE [LARGE SCALE GENOMIC DNA]</scope>
    <source>
        <strain evidence="3">ATCC 51982 / DSM 14932 / B316</strain>
    </source>
</reference>
<evidence type="ECO:0000256" key="1">
    <source>
        <dbReference type="SAM" id="Phobius"/>
    </source>
</evidence>
<name>E0S258_BUTPB</name>
<evidence type="ECO:0008006" key="4">
    <source>
        <dbReference type="Google" id="ProtNLM"/>
    </source>
</evidence>
<dbReference type="HOGENOM" id="CLU_507873_0_0_9"/>
<accession>E0S258</accession>
<organism evidence="2 3">
    <name type="scientific">Butyrivibrio proteoclasticus (strain ATCC 51982 / DSM 14932 / B316)</name>
    <name type="common">Clostridium proteoclasticum</name>
    <dbReference type="NCBI Taxonomy" id="515622"/>
    <lineage>
        <taxon>Bacteria</taxon>
        <taxon>Bacillati</taxon>
        <taxon>Bacillota</taxon>
        <taxon>Clostridia</taxon>
        <taxon>Lachnospirales</taxon>
        <taxon>Lachnospiraceae</taxon>
        <taxon>Butyrivibrio</taxon>
    </lineage>
</organism>
<feature type="transmembrane region" description="Helical" evidence="1">
    <location>
        <begin position="388"/>
        <end position="411"/>
    </location>
</feature>
<keyword evidence="1" id="KW-0472">Membrane</keyword>
<feature type="transmembrane region" description="Helical" evidence="1">
    <location>
        <begin position="446"/>
        <end position="467"/>
    </location>
</feature>
<dbReference type="InterPro" id="IPR024499">
    <property type="entry name" value="Mbeg1-like"/>
</dbReference>
<proteinExistence type="predicted"/>
<dbReference type="KEGG" id="bpb:bpr_I1143"/>
<feature type="transmembrane region" description="Helical" evidence="1">
    <location>
        <begin position="479"/>
        <end position="498"/>
    </location>
</feature>
<evidence type="ECO:0000313" key="3">
    <source>
        <dbReference type="Proteomes" id="UP000001299"/>
    </source>
</evidence>
<feature type="transmembrane region" description="Helical" evidence="1">
    <location>
        <begin position="423"/>
        <end position="440"/>
    </location>
</feature>
<dbReference type="AlphaFoldDB" id="E0S258"/>
<dbReference type="RefSeq" id="WP_013280537.1">
    <property type="nucleotide sequence ID" value="NC_014387.1"/>
</dbReference>
<keyword evidence="3" id="KW-1185">Reference proteome</keyword>
<feature type="transmembrane region" description="Helical" evidence="1">
    <location>
        <begin position="504"/>
        <end position="524"/>
    </location>
</feature>
<dbReference type="Proteomes" id="UP000001299">
    <property type="component" value="Chromosome 1"/>
</dbReference>
<dbReference type="STRING" id="515622.bpr_I1143"/>
<keyword evidence="1" id="KW-1133">Transmembrane helix</keyword>
<evidence type="ECO:0000313" key="2">
    <source>
        <dbReference type="EMBL" id="ADL33883.1"/>
    </source>
</evidence>
<dbReference type="EMBL" id="CP001810">
    <property type="protein sequence ID" value="ADL33883.1"/>
    <property type="molecule type" value="Genomic_DNA"/>
</dbReference>
<feature type="transmembrane region" description="Helical" evidence="1">
    <location>
        <begin position="364"/>
        <end position="382"/>
    </location>
</feature>
<sequence length="546" mass="62312">MANIINYIKWRGDLEFEKVPFNKVDNLGLTMLIYNDFSGIVPGKDEYGRISIREAADKYFQTHSLEGLDKYAFDWVLYYMGKYKRFGNLYLSDYVDVNDTDRNMVFTAFTVHLPDGSHFVAYRGTTMEIDDWRLDFQISFEEIEAQRAAARYLQYVMSKYAGDIYVGGHSKGGNLAVYASMNSSSEVRNRIKKIYSFDGPGFCPELLEKDKFNEIKERIVHIVPAFCVVGMLFELQVPHEIVASSASKIAQHSGMTWKIEGNHFVHRRFLTDESTVYNNAIDDWIGNATMEQRRAFTRDIFDAMKAGGAVNINEISEGGFHDFGTILLSAANSESKTKIVVGKFFGSLWRSFEKIKILDAVKSLQGIIDLFLIFVGIIFLTIPQAVYSVLGGAIALVVAIWSAVMLVKAGVRDENPFIKRGRMIFHIIIMWFMVFIMSNLERIPKWTNLLMAIVFFSLAFASVRYIIKYKTTISGKAKFWMMLLAVVNVYIGIIAIVMPDRFGITKSVTLGSYLIIIGFIRLIIQLLEQMQNPKSDGRFYEDEEEK</sequence>